<keyword evidence="1" id="KW-1133">Transmembrane helix</keyword>
<comment type="caution">
    <text evidence="2">The sequence shown here is derived from an EMBL/GenBank/DDBJ whole genome shotgun (WGS) entry which is preliminary data.</text>
</comment>
<evidence type="ECO:0000313" key="3">
    <source>
        <dbReference type="Proteomes" id="UP000005039"/>
    </source>
</evidence>
<dbReference type="RefSeq" id="WP_008754318.1">
    <property type="nucleotide sequence ID" value="NZ_AJGH01000082.1"/>
</dbReference>
<dbReference type="Proteomes" id="UP000005039">
    <property type="component" value="Unassembled WGS sequence"/>
</dbReference>
<dbReference type="AlphaFoldDB" id="I0R6Z0"/>
<evidence type="ECO:0000256" key="1">
    <source>
        <dbReference type="SAM" id="Phobius"/>
    </source>
</evidence>
<feature type="transmembrane region" description="Helical" evidence="1">
    <location>
        <begin position="136"/>
        <end position="163"/>
    </location>
</feature>
<keyword evidence="1" id="KW-0472">Membrane</keyword>
<name>I0R6Z0_9FIRM</name>
<gene>
    <name evidence="2" type="ORF">HMPREF9970_2075</name>
</gene>
<keyword evidence="1" id="KW-0812">Transmembrane</keyword>
<protein>
    <submittedName>
        <fullName evidence="2">Uncharacterized protein</fullName>
    </submittedName>
</protein>
<dbReference type="EMBL" id="AJGH01000082">
    <property type="protein sequence ID" value="EIC95448.1"/>
    <property type="molecule type" value="Genomic_DNA"/>
</dbReference>
<evidence type="ECO:0000313" key="2">
    <source>
        <dbReference type="EMBL" id="EIC95448.1"/>
    </source>
</evidence>
<feature type="transmembrane region" description="Helical" evidence="1">
    <location>
        <begin position="263"/>
        <end position="282"/>
    </location>
</feature>
<organism evidence="2 3">
    <name type="scientific">Lachnoanaerobaculum saburreum F0468</name>
    <dbReference type="NCBI Taxonomy" id="1095750"/>
    <lineage>
        <taxon>Bacteria</taxon>
        <taxon>Bacillati</taxon>
        <taxon>Bacillota</taxon>
        <taxon>Clostridia</taxon>
        <taxon>Lachnospirales</taxon>
        <taxon>Lachnospiraceae</taxon>
        <taxon>Lachnoanaerobaculum</taxon>
    </lineage>
</organism>
<sequence length="310" mass="36485">MGLIKKINSKINKLWQSKDENFKDTKIGGIYIFLLSALPLIIIIFLSDNNLDFIRNTGIKMFKYLAFIFAYLSIVLVITHYYVNNNMKLYKWIICIIKLVYKIILGVFIICAIPLLVGLKIIEVILKFRAKKIDNLINFCTILFFDFILLVFFWIISLLIANALSLKIIDIFLKFNIKLNMNFMFLMCLFLIMKFELDMFSKIIITIMKKVKEKKTKKKMEKLGNRNDISHIDITKEVHVDIIKAQEDLEYDLNYYKKSIWKLQLASLIIIFFLAMASVDLFNGLNSEVKDVCTLITLGMLYLDKRKEWK</sequence>
<feature type="transmembrane region" description="Helical" evidence="1">
    <location>
        <begin position="61"/>
        <end position="83"/>
    </location>
</feature>
<feature type="transmembrane region" description="Helical" evidence="1">
    <location>
        <begin position="30"/>
        <end position="49"/>
    </location>
</feature>
<keyword evidence="3" id="KW-1185">Reference proteome</keyword>
<reference evidence="2 3" key="1">
    <citation type="submission" date="2012-03" db="EMBL/GenBank/DDBJ databases">
        <authorList>
            <person name="Durkin A.S."/>
            <person name="McCorrison J."/>
            <person name="Torralba M."/>
            <person name="Gillis M."/>
            <person name="Methe B."/>
            <person name="Sutton G."/>
            <person name="Nelson K.E."/>
        </authorList>
    </citation>
    <scope>NUCLEOTIDE SEQUENCE [LARGE SCALE GENOMIC DNA]</scope>
    <source>
        <strain evidence="2 3">F0468</strain>
    </source>
</reference>
<proteinExistence type="predicted"/>
<feature type="transmembrane region" description="Helical" evidence="1">
    <location>
        <begin position="89"/>
        <end position="116"/>
    </location>
</feature>
<accession>I0R6Z0</accession>
<dbReference type="PATRIC" id="fig|1095750.3.peg.1798"/>